<evidence type="ECO:0008006" key="3">
    <source>
        <dbReference type="Google" id="ProtNLM"/>
    </source>
</evidence>
<protein>
    <recommendedName>
        <fullName evidence="3">Kinesin light chain</fullName>
    </recommendedName>
</protein>
<gene>
    <name evidence="1" type="ORF">PV09_09554</name>
</gene>
<dbReference type="Pfam" id="PF13424">
    <property type="entry name" value="TPR_12"/>
    <property type="match status" value="1"/>
</dbReference>
<dbReference type="Proteomes" id="UP000053259">
    <property type="component" value="Unassembled WGS sequence"/>
</dbReference>
<dbReference type="AlphaFoldDB" id="A0A0D2AIC9"/>
<proteinExistence type="predicted"/>
<organism evidence="1 2">
    <name type="scientific">Verruconis gallopava</name>
    <dbReference type="NCBI Taxonomy" id="253628"/>
    <lineage>
        <taxon>Eukaryota</taxon>
        <taxon>Fungi</taxon>
        <taxon>Dikarya</taxon>
        <taxon>Ascomycota</taxon>
        <taxon>Pezizomycotina</taxon>
        <taxon>Dothideomycetes</taxon>
        <taxon>Pleosporomycetidae</taxon>
        <taxon>Venturiales</taxon>
        <taxon>Sympoventuriaceae</taxon>
        <taxon>Verruconis</taxon>
    </lineage>
</organism>
<sequence>MAQLADTYRDPGRWKETEELQVSRVLKEAEELQVQVKDIWLRMLGEEHPNTLISMDNLGSMYSYQGRWRGA</sequence>
<name>A0A0D2AIC9_9PEZI</name>
<accession>A0A0D2AIC9</accession>
<dbReference type="InParanoid" id="A0A0D2AIC9"/>
<dbReference type="RefSeq" id="XP_016208543.1">
    <property type="nucleotide sequence ID" value="XM_016363630.1"/>
</dbReference>
<dbReference type="GeneID" id="27317527"/>
<keyword evidence="2" id="KW-1185">Reference proteome</keyword>
<dbReference type="Gene3D" id="1.25.40.10">
    <property type="entry name" value="Tetratricopeptide repeat domain"/>
    <property type="match status" value="1"/>
</dbReference>
<reference evidence="1 2" key="1">
    <citation type="submission" date="2015-01" db="EMBL/GenBank/DDBJ databases">
        <title>The Genome Sequence of Ochroconis gallopava CBS43764.</title>
        <authorList>
            <consortium name="The Broad Institute Genomics Platform"/>
            <person name="Cuomo C."/>
            <person name="de Hoog S."/>
            <person name="Gorbushina A."/>
            <person name="Stielow B."/>
            <person name="Teixiera M."/>
            <person name="Abouelleil A."/>
            <person name="Chapman S.B."/>
            <person name="Priest M."/>
            <person name="Young S.K."/>
            <person name="Wortman J."/>
            <person name="Nusbaum C."/>
            <person name="Birren B."/>
        </authorList>
    </citation>
    <scope>NUCLEOTIDE SEQUENCE [LARGE SCALE GENOMIC DNA]</scope>
    <source>
        <strain evidence="1 2">CBS 43764</strain>
    </source>
</reference>
<evidence type="ECO:0000313" key="1">
    <source>
        <dbReference type="EMBL" id="KIV98673.1"/>
    </source>
</evidence>
<dbReference type="STRING" id="253628.A0A0D2AIC9"/>
<dbReference type="HOGENOM" id="CLU_000288_125_11_1"/>
<dbReference type="OrthoDB" id="5986190at2759"/>
<dbReference type="InterPro" id="IPR011990">
    <property type="entry name" value="TPR-like_helical_dom_sf"/>
</dbReference>
<dbReference type="VEuPathDB" id="FungiDB:PV09_09554"/>
<dbReference type="EMBL" id="KN847608">
    <property type="protein sequence ID" value="KIV98673.1"/>
    <property type="molecule type" value="Genomic_DNA"/>
</dbReference>
<evidence type="ECO:0000313" key="2">
    <source>
        <dbReference type="Proteomes" id="UP000053259"/>
    </source>
</evidence>